<proteinExistence type="predicted"/>
<dbReference type="InterPro" id="IPR009739">
    <property type="entry name" value="LprI-like_N"/>
</dbReference>
<accession>A0ABV2R1B8</accession>
<keyword evidence="4" id="KW-1185">Reference proteome</keyword>
<dbReference type="Proteomes" id="UP001549321">
    <property type="component" value="Unassembled WGS sequence"/>
</dbReference>
<dbReference type="RefSeq" id="WP_354552213.1">
    <property type="nucleotide sequence ID" value="NZ_JBEPSM010000002.1"/>
</dbReference>
<dbReference type="Pfam" id="PF07007">
    <property type="entry name" value="LprI"/>
    <property type="match status" value="1"/>
</dbReference>
<evidence type="ECO:0000313" key="4">
    <source>
        <dbReference type="Proteomes" id="UP001549321"/>
    </source>
</evidence>
<evidence type="ECO:0000313" key="3">
    <source>
        <dbReference type="EMBL" id="MET4635040.1"/>
    </source>
</evidence>
<dbReference type="EMBL" id="JBEPSM010000002">
    <property type="protein sequence ID" value="MET4635040.1"/>
    <property type="molecule type" value="Genomic_DNA"/>
</dbReference>
<feature type="signal peptide" evidence="1">
    <location>
        <begin position="1"/>
        <end position="22"/>
    </location>
</feature>
<feature type="chain" id="PRO_5046082627" description="Lysozyme inhibitor LprI-like N-terminal domain-containing protein" evidence="1">
    <location>
        <begin position="23"/>
        <end position="138"/>
    </location>
</feature>
<keyword evidence="1" id="KW-0732">Signal</keyword>
<reference evidence="3 4" key="1">
    <citation type="submission" date="2024-06" db="EMBL/GenBank/DDBJ databases">
        <title>Sorghum-associated microbial communities from plants grown in Nebraska, USA.</title>
        <authorList>
            <person name="Schachtman D."/>
        </authorList>
    </citation>
    <scope>NUCLEOTIDE SEQUENCE [LARGE SCALE GENOMIC DNA]</scope>
    <source>
        <strain evidence="3 4">3207</strain>
    </source>
</reference>
<protein>
    <recommendedName>
        <fullName evidence="2">Lysozyme inhibitor LprI-like N-terminal domain-containing protein</fullName>
    </recommendedName>
</protein>
<feature type="domain" description="Lysozyme inhibitor LprI-like N-terminal" evidence="2">
    <location>
        <begin position="42"/>
        <end position="130"/>
    </location>
</feature>
<name>A0ABV2R1B8_9HYPH</name>
<sequence>MRPILAGLLFLAAGILSSPASAQKSKADPIDAKLAACLKGPEASSTAGAIACFQAAREGWEQEMIRAYAALSATLDTRSRGILRGTQKQWEAYVAAERRFQAAPWIRDRGTAMSLTAAAQNVDLFKNRAITLRRYQAE</sequence>
<comment type="caution">
    <text evidence="3">The sequence shown here is derived from an EMBL/GenBank/DDBJ whole genome shotgun (WGS) entry which is preliminary data.</text>
</comment>
<evidence type="ECO:0000259" key="2">
    <source>
        <dbReference type="Pfam" id="PF07007"/>
    </source>
</evidence>
<organism evidence="3 4">
    <name type="scientific">Kaistia defluvii</name>
    <dbReference type="NCBI Taxonomy" id="410841"/>
    <lineage>
        <taxon>Bacteria</taxon>
        <taxon>Pseudomonadati</taxon>
        <taxon>Pseudomonadota</taxon>
        <taxon>Alphaproteobacteria</taxon>
        <taxon>Hyphomicrobiales</taxon>
        <taxon>Kaistiaceae</taxon>
        <taxon>Kaistia</taxon>
    </lineage>
</organism>
<evidence type="ECO:0000256" key="1">
    <source>
        <dbReference type="SAM" id="SignalP"/>
    </source>
</evidence>
<gene>
    <name evidence="3" type="ORF">ABIE08_002986</name>
</gene>
<dbReference type="Gene3D" id="1.20.1270.180">
    <property type="match status" value="1"/>
</dbReference>